<evidence type="ECO:0000256" key="1">
    <source>
        <dbReference type="SAM" id="MobiDB-lite"/>
    </source>
</evidence>
<feature type="region of interest" description="Disordered" evidence="1">
    <location>
        <begin position="71"/>
        <end position="109"/>
    </location>
</feature>
<feature type="region of interest" description="Disordered" evidence="1">
    <location>
        <begin position="125"/>
        <end position="160"/>
    </location>
</feature>
<reference evidence="2 3" key="1">
    <citation type="journal article" date="2015" name="Genome Biol. Evol.">
        <title>Comparative Genomics of a Bacterivorous Green Alga Reveals Evolutionary Causalities and Consequences of Phago-Mixotrophic Mode of Nutrition.</title>
        <authorList>
            <person name="Burns J.A."/>
            <person name="Paasch A."/>
            <person name="Narechania A."/>
            <person name="Kim E."/>
        </authorList>
    </citation>
    <scope>NUCLEOTIDE SEQUENCE [LARGE SCALE GENOMIC DNA]</scope>
    <source>
        <strain evidence="2 3">PLY_AMNH</strain>
    </source>
</reference>
<dbReference type="EMBL" id="LGRX02011172">
    <property type="protein sequence ID" value="KAK3269174.1"/>
    <property type="molecule type" value="Genomic_DNA"/>
</dbReference>
<accession>A0AAE0G055</accession>
<feature type="compositionally biased region" description="Basic and acidic residues" evidence="1">
    <location>
        <begin position="144"/>
        <end position="153"/>
    </location>
</feature>
<feature type="region of interest" description="Disordered" evidence="1">
    <location>
        <begin position="265"/>
        <end position="311"/>
    </location>
</feature>
<organism evidence="2 3">
    <name type="scientific">Cymbomonas tetramitiformis</name>
    <dbReference type="NCBI Taxonomy" id="36881"/>
    <lineage>
        <taxon>Eukaryota</taxon>
        <taxon>Viridiplantae</taxon>
        <taxon>Chlorophyta</taxon>
        <taxon>Pyramimonadophyceae</taxon>
        <taxon>Pyramimonadales</taxon>
        <taxon>Pyramimonadaceae</taxon>
        <taxon>Cymbomonas</taxon>
    </lineage>
</organism>
<protein>
    <submittedName>
        <fullName evidence="2">Uncharacterized protein</fullName>
    </submittedName>
</protein>
<dbReference type="Proteomes" id="UP001190700">
    <property type="component" value="Unassembled WGS sequence"/>
</dbReference>
<dbReference type="AlphaFoldDB" id="A0AAE0G055"/>
<evidence type="ECO:0000313" key="2">
    <source>
        <dbReference type="EMBL" id="KAK3269174.1"/>
    </source>
</evidence>
<comment type="caution">
    <text evidence="2">The sequence shown here is derived from an EMBL/GenBank/DDBJ whole genome shotgun (WGS) entry which is preliminary data.</text>
</comment>
<sequence length="344" mass="38492">MLAAPKVHTRRSEEPEILADRLNQLGASSSFCQRIHAYGSEVPPLFSQLAPKLDISQDDLLTSRSVKLPSITPRVQPERRSKKYAPNEELASKPNAEGAPFRQPSPRHGLQEHAPLEQMLASVDCSDSDEADTPSAGGPTCDPKITRKTERTASKQGTATETVGVDLLNGSSSLCSPRGTGLGSWRPKATRKGTVQENVASDIRKHLYGSREIRDRLCPPNTQSQATVCRLAVQKDAVPNTDPYAESLFQLADMARYRAERQLRSKELKRQERSNSKALQNWQQKREDEHAAQKQAQAETQEGHLRYQQKLNKFLEQKARRDVDRYVKEQRSREKAAEPGFGIC</sequence>
<name>A0AAE0G055_9CHLO</name>
<evidence type="ECO:0000313" key="3">
    <source>
        <dbReference type="Proteomes" id="UP001190700"/>
    </source>
</evidence>
<proteinExistence type="predicted"/>
<gene>
    <name evidence="2" type="ORF">CYMTET_22366</name>
</gene>
<feature type="compositionally biased region" description="Basic and acidic residues" evidence="1">
    <location>
        <begin position="265"/>
        <end position="275"/>
    </location>
</feature>
<keyword evidence="3" id="KW-1185">Reference proteome</keyword>